<dbReference type="EMBL" id="CAWYQH010000096">
    <property type="protein sequence ID" value="CAK8682917.1"/>
    <property type="molecule type" value="Genomic_DNA"/>
</dbReference>
<comment type="caution">
    <text evidence="1">The sequence shown here is derived from an EMBL/GenBank/DDBJ whole genome shotgun (WGS) entry which is preliminary data.</text>
</comment>
<name>A0ABP0FW41_CLALP</name>
<keyword evidence="2" id="KW-1185">Reference proteome</keyword>
<evidence type="ECO:0000313" key="2">
    <source>
        <dbReference type="Proteomes" id="UP001642483"/>
    </source>
</evidence>
<proteinExistence type="predicted"/>
<reference evidence="1 2" key="1">
    <citation type="submission" date="2024-02" db="EMBL/GenBank/DDBJ databases">
        <authorList>
            <person name="Daric V."/>
            <person name="Darras S."/>
        </authorList>
    </citation>
    <scope>NUCLEOTIDE SEQUENCE [LARGE SCALE GENOMIC DNA]</scope>
</reference>
<dbReference type="Proteomes" id="UP001642483">
    <property type="component" value="Unassembled WGS sequence"/>
</dbReference>
<accession>A0ABP0FW41</accession>
<organism evidence="1 2">
    <name type="scientific">Clavelina lepadiformis</name>
    <name type="common">Light-bulb sea squirt</name>
    <name type="synonym">Ascidia lepadiformis</name>
    <dbReference type="NCBI Taxonomy" id="159417"/>
    <lineage>
        <taxon>Eukaryota</taxon>
        <taxon>Metazoa</taxon>
        <taxon>Chordata</taxon>
        <taxon>Tunicata</taxon>
        <taxon>Ascidiacea</taxon>
        <taxon>Aplousobranchia</taxon>
        <taxon>Clavelinidae</taxon>
        <taxon>Clavelina</taxon>
    </lineage>
</organism>
<sequence>MINCNVWTKVSIVSQKRRYKQESLQLPVAALGRSYVCRKVNSFQTLELEPTLVIKQTIFHRFTISFSSVLNQQQKNKPENSHSVVPTQVVQLTLSMIAIPTHHASSLLQDLPFHSGLVYDPSYNSQLASILSALKIM</sequence>
<gene>
    <name evidence="1" type="ORF">CVLEPA_LOCUS14042</name>
</gene>
<evidence type="ECO:0000313" key="1">
    <source>
        <dbReference type="EMBL" id="CAK8682917.1"/>
    </source>
</evidence>
<protein>
    <submittedName>
        <fullName evidence="1">Uncharacterized protein</fullName>
    </submittedName>
</protein>